<dbReference type="InterPro" id="IPR037171">
    <property type="entry name" value="NagB/RpiA_transferase-like"/>
</dbReference>
<dbReference type="GO" id="GO:0042802">
    <property type="term" value="F:identical protein binding"/>
    <property type="evidence" value="ECO:0007669"/>
    <property type="project" value="TreeGrafter"/>
</dbReference>
<dbReference type="CDD" id="cd01399">
    <property type="entry name" value="GlcN6P_deaminase"/>
    <property type="match status" value="1"/>
</dbReference>
<gene>
    <name evidence="4" type="primary">nagB</name>
    <name evidence="4" type="ORF">ENH14_00890</name>
</gene>
<dbReference type="GO" id="GO:0019262">
    <property type="term" value="P:N-acetylneuraminate catabolic process"/>
    <property type="evidence" value="ECO:0007669"/>
    <property type="project" value="TreeGrafter"/>
</dbReference>
<dbReference type="InterPro" id="IPR004547">
    <property type="entry name" value="Glucosamine6P_isomerase"/>
</dbReference>
<dbReference type="PANTHER" id="PTHR11280">
    <property type="entry name" value="GLUCOSAMINE-6-PHOSPHATE ISOMERASE"/>
    <property type="match status" value="1"/>
</dbReference>
<dbReference type="NCBIfam" id="TIGR00502">
    <property type="entry name" value="nagB"/>
    <property type="match status" value="1"/>
</dbReference>
<feature type="domain" description="Glucosamine/galactosamine-6-phosphate isomerase" evidence="3">
    <location>
        <begin position="1"/>
        <end position="151"/>
    </location>
</feature>
<evidence type="ECO:0000256" key="1">
    <source>
        <dbReference type="ARBA" id="ARBA00022801"/>
    </source>
</evidence>
<dbReference type="EC" id="3.5.99.6" evidence="2"/>
<protein>
    <recommendedName>
        <fullName evidence="2">Glucosamine-6-phosphate deaminase</fullName>
        <ecNumber evidence="2">3.5.99.6</ecNumber>
    </recommendedName>
</protein>
<dbReference type="GO" id="GO:0006046">
    <property type="term" value="P:N-acetylglucosamine catabolic process"/>
    <property type="evidence" value="ECO:0007669"/>
    <property type="project" value="UniProtKB-UniRule"/>
</dbReference>
<accession>A0A7V0LTI1</accession>
<dbReference type="Pfam" id="PF01182">
    <property type="entry name" value="Glucosamine_iso"/>
    <property type="match status" value="1"/>
</dbReference>
<feature type="non-terminal residue" evidence="4">
    <location>
        <position position="1"/>
    </location>
</feature>
<dbReference type="InterPro" id="IPR018321">
    <property type="entry name" value="Glucosamine6P_isomerase_CS"/>
</dbReference>
<sequence>HPESYHTFMWENLFKHININPSNIYIPDGTVEDIKAHCIWYEEKIAEKGGIDLQILGIGRDGHIGFNEPGSSLASRTRIKTLARETREDNARFFGGDINKVPKYAITMGIGTIIESRKLILLASGVNKRDAIKKTVEGPITAMVPASMIQIHPRAIVIIDQEAASLLEREYETWEG</sequence>
<dbReference type="GO" id="GO:0006043">
    <property type="term" value="P:glucosamine catabolic process"/>
    <property type="evidence" value="ECO:0007669"/>
    <property type="project" value="TreeGrafter"/>
</dbReference>
<reference evidence="4" key="1">
    <citation type="journal article" date="2020" name="mSystems">
        <title>Genome- and Community-Level Interaction Insights into Carbon Utilization and Element Cycling Functions of Hydrothermarchaeota in Hydrothermal Sediment.</title>
        <authorList>
            <person name="Zhou Z."/>
            <person name="Liu Y."/>
            <person name="Xu W."/>
            <person name="Pan J."/>
            <person name="Luo Z.H."/>
            <person name="Li M."/>
        </authorList>
    </citation>
    <scope>NUCLEOTIDE SEQUENCE [LARGE SCALE GENOMIC DNA]</scope>
    <source>
        <strain evidence="4">HyVt-28</strain>
    </source>
</reference>
<dbReference type="Proteomes" id="UP000886381">
    <property type="component" value="Unassembled WGS sequence"/>
</dbReference>
<dbReference type="GO" id="GO:0005737">
    <property type="term" value="C:cytoplasm"/>
    <property type="evidence" value="ECO:0007669"/>
    <property type="project" value="TreeGrafter"/>
</dbReference>
<dbReference type="InterPro" id="IPR006148">
    <property type="entry name" value="Glc/Gal-6P_isomerase"/>
</dbReference>
<dbReference type="GO" id="GO:0004342">
    <property type="term" value="F:glucosamine-6-phosphate deaminase activity"/>
    <property type="evidence" value="ECO:0007669"/>
    <property type="project" value="UniProtKB-UniRule"/>
</dbReference>
<evidence type="ECO:0000256" key="2">
    <source>
        <dbReference type="NCBIfam" id="TIGR00502"/>
    </source>
</evidence>
<dbReference type="PROSITE" id="PS01161">
    <property type="entry name" value="GLC_GALNAC_ISOMERASE"/>
    <property type="match status" value="1"/>
</dbReference>
<keyword evidence="1 4" id="KW-0378">Hydrolase</keyword>
<dbReference type="EMBL" id="DRDR01000042">
    <property type="protein sequence ID" value="HDL59992.1"/>
    <property type="molecule type" value="Genomic_DNA"/>
</dbReference>
<dbReference type="Gene3D" id="3.40.50.1360">
    <property type="match status" value="1"/>
</dbReference>
<comment type="caution">
    <text evidence="4">The sequence shown here is derived from an EMBL/GenBank/DDBJ whole genome shotgun (WGS) entry which is preliminary data.</text>
</comment>
<dbReference type="GO" id="GO:0005975">
    <property type="term" value="P:carbohydrate metabolic process"/>
    <property type="evidence" value="ECO:0007669"/>
    <property type="project" value="InterPro"/>
</dbReference>
<name>A0A7V0LTI1_UNCW3</name>
<proteinExistence type="predicted"/>
<dbReference type="SUPFAM" id="SSF100950">
    <property type="entry name" value="NagB/RpiA/CoA transferase-like"/>
    <property type="match status" value="1"/>
</dbReference>
<organism evidence="4">
    <name type="scientific">candidate division WOR-3 bacterium</name>
    <dbReference type="NCBI Taxonomy" id="2052148"/>
    <lineage>
        <taxon>Bacteria</taxon>
        <taxon>Bacteria division WOR-3</taxon>
    </lineage>
</organism>
<dbReference type="PANTHER" id="PTHR11280:SF5">
    <property type="entry name" value="GLUCOSAMINE-6-PHOSPHATE ISOMERASE"/>
    <property type="match status" value="1"/>
</dbReference>
<dbReference type="AlphaFoldDB" id="A0A7V0LTI1"/>
<evidence type="ECO:0000313" key="4">
    <source>
        <dbReference type="EMBL" id="HDL59992.1"/>
    </source>
</evidence>
<evidence type="ECO:0000259" key="3">
    <source>
        <dbReference type="Pfam" id="PF01182"/>
    </source>
</evidence>